<gene>
    <name evidence="1" type="ORF">MSL71_47120</name>
</gene>
<proteinExistence type="predicted"/>
<name>A0A4U8YUE1_9BACT</name>
<sequence length="32" mass="3432">MINRSKGLAVIMVCSTQRICSCSISMVSLTKA</sequence>
<dbReference type="EMBL" id="CAADHO010000012">
    <property type="protein sequence ID" value="VFQ47029.1"/>
    <property type="molecule type" value="Genomic_DNA"/>
</dbReference>
<organism evidence="1 2">
    <name type="scientific">Desulfoluna butyratoxydans</name>
    <dbReference type="NCBI Taxonomy" id="231438"/>
    <lineage>
        <taxon>Bacteria</taxon>
        <taxon>Pseudomonadati</taxon>
        <taxon>Thermodesulfobacteriota</taxon>
        <taxon>Desulfobacteria</taxon>
        <taxon>Desulfobacterales</taxon>
        <taxon>Desulfolunaceae</taxon>
        <taxon>Desulfoluna</taxon>
    </lineage>
</organism>
<evidence type="ECO:0000313" key="1">
    <source>
        <dbReference type="EMBL" id="VFQ47029.1"/>
    </source>
</evidence>
<keyword evidence="2" id="KW-1185">Reference proteome</keyword>
<dbReference type="Proteomes" id="UP000507962">
    <property type="component" value="Unassembled WGS sequence"/>
</dbReference>
<evidence type="ECO:0000313" key="2">
    <source>
        <dbReference type="Proteomes" id="UP000507962"/>
    </source>
</evidence>
<reference evidence="1 2" key="1">
    <citation type="submission" date="2019-03" db="EMBL/GenBank/DDBJ databases">
        <authorList>
            <person name="Nijsse B."/>
        </authorList>
    </citation>
    <scope>NUCLEOTIDE SEQUENCE [LARGE SCALE GENOMIC DNA]</scope>
    <source>
        <strain evidence="1">Desulfoluna butyratoxydans MSL71</strain>
    </source>
</reference>
<protein>
    <submittedName>
        <fullName evidence="1">Uncharacterized protein</fullName>
    </submittedName>
</protein>
<dbReference type="AlphaFoldDB" id="A0A4U8YUE1"/>
<accession>A0A4U8YUE1</accession>